<evidence type="ECO:0000313" key="2">
    <source>
        <dbReference type="EMBL" id="SCC15942.1"/>
    </source>
</evidence>
<protein>
    <submittedName>
        <fullName evidence="2">Uncharacterized protein</fullName>
    </submittedName>
</protein>
<organism evidence="2 3">
    <name type="scientific">Chitinophaga costaii</name>
    <dbReference type="NCBI Taxonomy" id="1335309"/>
    <lineage>
        <taxon>Bacteria</taxon>
        <taxon>Pseudomonadati</taxon>
        <taxon>Bacteroidota</taxon>
        <taxon>Chitinophagia</taxon>
        <taxon>Chitinophagales</taxon>
        <taxon>Chitinophagaceae</taxon>
        <taxon>Chitinophaga</taxon>
    </lineage>
</organism>
<gene>
    <name evidence="2" type="ORF">GA0116948_10427</name>
</gene>
<keyword evidence="1" id="KW-0472">Membrane</keyword>
<accession>A0A1C4CA79</accession>
<dbReference type="EMBL" id="FMAR01000004">
    <property type="protein sequence ID" value="SCC15942.1"/>
    <property type="molecule type" value="Genomic_DNA"/>
</dbReference>
<dbReference type="AlphaFoldDB" id="A0A1C4CA79"/>
<name>A0A1C4CA79_9BACT</name>
<keyword evidence="1" id="KW-0812">Transmembrane</keyword>
<dbReference type="Proteomes" id="UP000242818">
    <property type="component" value="Unassembled WGS sequence"/>
</dbReference>
<reference evidence="2 3" key="1">
    <citation type="submission" date="2016-08" db="EMBL/GenBank/DDBJ databases">
        <authorList>
            <person name="Seilhamer J.J."/>
        </authorList>
    </citation>
    <scope>NUCLEOTIDE SEQUENCE [LARGE SCALE GENOMIC DNA]</scope>
    <source>
        <strain evidence="2 3">A37T2</strain>
    </source>
</reference>
<dbReference type="RefSeq" id="WP_089710589.1">
    <property type="nucleotide sequence ID" value="NZ_FMAR01000004.1"/>
</dbReference>
<sequence length="203" mass="23013">MGKHIVFMLAVVGAVLVSVWVLAGAGREKFRQGYYIDANNNRVEGFIYFNENNYDHFYFRLGTGGRAARIGVAVSNGFGFDNRNFVVLEDVHWQTSLWRNYARRAFAELLVDGRVKLYRVLSEANQLHPITGKAGAIQVVSNYLLRREGDYTYLALSEKRQPFRQQLSEYLKDNPAISEQILKSDSSVFDLTGVITAYNKGGQ</sequence>
<feature type="transmembrane region" description="Helical" evidence="1">
    <location>
        <begin position="6"/>
        <end position="25"/>
    </location>
</feature>
<keyword evidence="1" id="KW-1133">Transmembrane helix</keyword>
<proteinExistence type="predicted"/>
<evidence type="ECO:0000256" key="1">
    <source>
        <dbReference type="SAM" id="Phobius"/>
    </source>
</evidence>
<dbReference type="STRING" id="1335309.GA0116948_10427"/>
<dbReference type="OrthoDB" id="1495479at2"/>
<keyword evidence="3" id="KW-1185">Reference proteome</keyword>
<evidence type="ECO:0000313" key="3">
    <source>
        <dbReference type="Proteomes" id="UP000242818"/>
    </source>
</evidence>